<dbReference type="STRING" id="659014.SAMN04487996_11410"/>
<sequence>MKKLNFILQAKGGVGKSLLTYLLAVAEQNSETSLFVDLDSSTGTSTRQLQFLGDARTEAVSLLNEKQVLVRDSLISYLESLAETPFERIYFDLGAPESEQLPALIERDIPFKDFVDELGFKANFHIVIGGGGMYKSSVDYLHKLLMALQNEFEVTVWQSITTFNNFAKLGEELERNCKALGLRIRKFADFDPGSNLGSHILDGIRKGYSIGEYQTGAKLRLKKELNDHFKDELNNQ</sequence>
<dbReference type="AlphaFoldDB" id="A0A1G7QD52"/>
<dbReference type="RefSeq" id="WP_090154749.1">
    <property type="nucleotide sequence ID" value="NZ_FNAN01000014.1"/>
</dbReference>
<name>A0A1G7QD52_9BACT</name>
<evidence type="ECO:0000313" key="1">
    <source>
        <dbReference type="EMBL" id="SDF96487.1"/>
    </source>
</evidence>
<dbReference type="InterPro" id="IPR027417">
    <property type="entry name" value="P-loop_NTPase"/>
</dbReference>
<reference evidence="2" key="1">
    <citation type="submission" date="2016-10" db="EMBL/GenBank/DDBJ databases">
        <authorList>
            <person name="Varghese N."/>
            <person name="Submissions S."/>
        </authorList>
    </citation>
    <scope>NUCLEOTIDE SEQUENCE [LARGE SCALE GENOMIC DNA]</scope>
    <source>
        <strain evidence="2">DSM 25329</strain>
    </source>
</reference>
<proteinExistence type="predicted"/>
<accession>A0A1G7QD52</accession>
<keyword evidence="2" id="KW-1185">Reference proteome</keyword>
<evidence type="ECO:0008006" key="3">
    <source>
        <dbReference type="Google" id="ProtNLM"/>
    </source>
</evidence>
<evidence type="ECO:0000313" key="2">
    <source>
        <dbReference type="Proteomes" id="UP000198748"/>
    </source>
</evidence>
<dbReference type="Proteomes" id="UP000198748">
    <property type="component" value="Unassembled WGS sequence"/>
</dbReference>
<dbReference type="OrthoDB" id="937857at2"/>
<organism evidence="1 2">
    <name type="scientific">Dyadobacter soli</name>
    <dbReference type="NCBI Taxonomy" id="659014"/>
    <lineage>
        <taxon>Bacteria</taxon>
        <taxon>Pseudomonadati</taxon>
        <taxon>Bacteroidota</taxon>
        <taxon>Cytophagia</taxon>
        <taxon>Cytophagales</taxon>
        <taxon>Spirosomataceae</taxon>
        <taxon>Dyadobacter</taxon>
    </lineage>
</organism>
<protein>
    <recommendedName>
        <fullName evidence="3">Cellulose biosynthesis protein BcsQ</fullName>
    </recommendedName>
</protein>
<gene>
    <name evidence="1" type="ORF">SAMN04487996_11410</name>
</gene>
<dbReference type="EMBL" id="FNAN01000014">
    <property type="protein sequence ID" value="SDF96487.1"/>
    <property type="molecule type" value="Genomic_DNA"/>
</dbReference>
<dbReference type="Gene3D" id="3.40.50.300">
    <property type="entry name" value="P-loop containing nucleotide triphosphate hydrolases"/>
    <property type="match status" value="1"/>
</dbReference>
<dbReference type="SUPFAM" id="SSF52540">
    <property type="entry name" value="P-loop containing nucleoside triphosphate hydrolases"/>
    <property type="match status" value="1"/>
</dbReference>